<keyword evidence="1" id="KW-0808">Transferase</keyword>
<keyword evidence="1" id="KW-0723">Serine/threonine-protein kinase</keyword>
<feature type="compositionally biased region" description="Pro residues" evidence="2">
    <location>
        <begin position="1"/>
        <end position="16"/>
    </location>
</feature>
<dbReference type="InterPro" id="IPR050267">
    <property type="entry name" value="Anti-sigma-factor_SerPK"/>
</dbReference>
<protein>
    <submittedName>
        <fullName evidence="4">ATP-binding protein</fullName>
    </submittedName>
</protein>
<dbReference type="InterPro" id="IPR003594">
    <property type="entry name" value="HATPase_dom"/>
</dbReference>
<keyword evidence="1" id="KW-0418">Kinase</keyword>
<evidence type="ECO:0000313" key="4">
    <source>
        <dbReference type="EMBL" id="MBL1094646.1"/>
    </source>
</evidence>
<keyword evidence="4" id="KW-0547">Nucleotide-binding</keyword>
<dbReference type="CDD" id="cd16936">
    <property type="entry name" value="HATPase_RsbW-like"/>
    <property type="match status" value="1"/>
</dbReference>
<dbReference type="Pfam" id="PF13581">
    <property type="entry name" value="HATPase_c_2"/>
    <property type="match status" value="1"/>
</dbReference>
<gene>
    <name evidence="4" type="ORF">JK360_35935</name>
</gene>
<dbReference type="InterPro" id="IPR036890">
    <property type="entry name" value="HATPase_C_sf"/>
</dbReference>
<name>A0ABS1N418_9ACTN</name>
<dbReference type="Proteomes" id="UP000629371">
    <property type="component" value="Unassembled WGS sequence"/>
</dbReference>
<dbReference type="GO" id="GO:0005524">
    <property type="term" value="F:ATP binding"/>
    <property type="evidence" value="ECO:0007669"/>
    <property type="project" value="UniProtKB-KW"/>
</dbReference>
<dbReference type="SUPFAM" id="SSF55874">
    <property type="entry name" value="ATPase domain of HSP90 chaperone/DNA topoisomerase II/histidine kinase"/>
    <property type="match status" value="1"/>
</dbReference>
<dbReference type="EMBL" id="JAERRI010000031">
    <property type="protein sequence ID" value="MBL1094646.1"/>
    <property type="molecule type" value="Genomic_DNA"/>
</dbReference>
<dbReference type="Gene3D" id="3.30.565.10">
    <property type="entry name" value="Histidine kinase-like ATPase, C-terminal domain"/>
    <property type="match status" value="1"/>
</dbReference>
<comment type="caution">
    <text evidence="4">The sequence shown here is derived from an EMBL/GenBank/DDBJ whole genome shotgun (WGS) entry which is preliminary data.</text>
</comment>
<dbReference type="PANTHER" id="PTHR35526">
    <property type="entry name" value="ANTI-SIGMA-F FACTOR RSBW-RELATED"/>
    <property type="match status" value="1"/>
</dbReference>
<organism evidence="4 5">
    <name type="scientific">Streptomyces siderophoricus</name>
    <dbReference type="NCBI Taxonomy" id="2802281"/>
    <lineage>
        <taxon>Bacteria</taxon>
        <taxon>Bacillati</taxon>
        <taxon>Actinomycetota</taxon>
        <taxon>Actinomycetes</taxon>
        <taxon>Kitasatosporales</taxon>
        <taxon>Streptomycetaceae</taxon>
        <taxon>Streptomyces</taxon>
    </lineage>
</organism>
<feature type="domain" description="Histidine kinase/HSP90-like ATPase" evidence="3">
    <location>
        <begin position="128"/>
        <end position="236"/>
    </location>
</feature>
<keyword evidence="5" id="KW-1185">Reference proteome</keyword>
<reference evidence="4 5" key="1">
    <citation type="submission" date="2021-01" db="EMBL/GenBank/DDBJ databases">
        <title>WGS of actinomycetes isolated from Thailand.</title>
        <authorList>
            <person name="Thawai C."/>
        </authorList>
    </citation>
    <scope>NUCLEOTIDE SEQUENCE [LARGE SCALE GENOMIC DNA]</scope>
    <source>
        <strain evidence="4 5">CH9-7</strain>
    </source>
</reference>
<accession>A0ABS1N418</accession>
<feature type="compositionally biased region" description="Low complexity" evidence="2">
    <location>
        <begin position="25"/>
        <end position="44"/>
    </location>
</feature>
<keyword evidence="4" id="KW-0067">ATP-binding</keyword>
<evidence type="ECO:0000256" key="1">
    <source>
        <dbReference type="ARBA" id="ARBA00022527"/>
    </source>
</evidence>
<feature type="region of interest" description="Disordered" evidence="2">
    <location>
        <begin position="1"/>
        <end position="60"/>
    </location>
</feature>
<evidence type="ECO:0000259" key="3">
    <source>
        <dbReference type="Pfam" id="PF13581"/>
    </source>
</evidence>
<evidence type="ECO:0000313" key="5">
    <source>
        <dbReference type="Proteomes" id="UP000629371"/>
    </source>
</evidence>
<dbReference type="PANTHER" id="PTHR35526:SF3">
    <property type="entry name" value="ANTI-SIGMA-F FACTOR RSBW"/>
    <property type="match status" value="1"/>
</dbReference>
<sequence>MPPAVPAAGPPPPVRPYPRRPPRTPQGGTAPRRFPQQGPARPAGPEGPPPEADRAAGAARSVSAAWRRDLDEGLALFRAALGDPARSLDATCKAVEDALLPESPRDDTALLAARTRRLAEHQVSTWELPAEPTAAAEARKLAAAQLHDWGLEDMALTTELIVSELITNAYRYSSGPATLRLIRDHHLICEVSDTSSTSPHLRHAATTDEGGRGLFLIAQLTARRGTRYVRNGKTIWAEQPVESGATGWEVRRTGA</sequence>
<evidence type="ECO:0000256" key="2">
    <source>
        <dbReference type="SAM" id="MobiDB-lite"/>
    </source>
</evidence>
<proteinExistence type="predicted"/>